<evidence type="ECO:0000256" key="1">
    <source>
        <dbReference type="ARBA" id="ARBA00008791"/>
    </source>
</evidence>
<evidence type="ECO:0000259" key="2">
    <source>
        <dbReference type="Pfam" id="PF00582"/>
    </source>
</evidence>
<feature type="domain" description="UspA" evidence="2">
    <location>
        <begin position="20"/>
        <end position="162"/>
    </location>
</feature>
<sequence length="300" mass="34652">MSFYLRVKEFSFIKTNFISMKTILYATDCSEHDIAILQYAYELSAKLNASLILLHVFSIPPIRLSTIRSHKYLSSQDKVEKLNILKEYARKNIKQDVVKAQIKFQVIENASITEGILSVIKEEPPHLLLVGMKDKHTARELFSGNIAKALLEEVNCPLLIVPNMEGTHKIKSIVYASDFEKDDINAISKLVEIAEPFNVQIKILHIVMNNENDEEEQMSRFKEVVKQKVEYQNIEFQLVSYPNVYDGLRNYISSNNVDIVAILEREEHGFLKKLFHKDLTKKIESNIKIPMLSFNQANLY</sequence>
<dbReference type="AlphaFoldDB" id="A0A0F9XPD2"/>
<dbReference type="PANTHER" id="PTHR46268:SF6">
    <property type="entry name" value="UNIVERSAL STRESS PROTEIN UP12"/>
    <property type="match status" value="1"/>
</dbReference>
<dbReference type="Gene3D" id="3.40.50.620">
    <property type="entry name" value="HUPs"/>
    <property type="match status" value="2"/>
</dbReference>
<dbReference type="CDD" id="cd00293">
    <property type="entry name" value="USP-like"/>
    <property type="match status" value="1"/>
</dbReference>
<accession>A0A0F9XPD2</accession>
<protein>
    <recommendedName>
        <fullName evidence="2">UspA domain-containing protein</fullName>
    </recommendedName>
</protein>
<reference evidence="3" key="1">
    <citation type="journal article" date="2015" name="Nature">
        <title>Complex archaea that bridge the gap between prokaryotes and eukaryotes.</title>
        <authorList>
            <person name="Spang A."/>
            <person name="Saw J.H."/>
            <person name="Jorgensen S.L."/>
            <person name="Zaremba-Niedzwiedzka K."/>
            <person name="Martijn J."/>
            <person name="Lind A.E."/>
            <person name="van Eijk R."/>
            <person name="Schleper C."/>
            <person name="Guy L."/>
            <person name="Ettema T.J."/>
        </authorList>
    </citation>
    <scope>NUCLEOTIDE SEQUENCE</scope>
</reference>
<comment type="caution">
    <text evidence="3">The sequence shown here is derived from an EMBL/GenBank/DDBJ whole genome shotgun (WGS) entry which is preliminary data.</text>
</comment>
<name>A0A0F9XPD2_9ZZZZ</name>
<dbReference type="InterPro" id="IPR006015">
    <property type="entry name" value="Universal_stress_UspA"/>
</dbReference>
<dbReference type="InterPro" id="IPR014729">
    <property type="entry name" value="Rossmann-like_a/b/a_fold"/>
</dbReference>
<comment type="similarity">
    <text evidence="1">Belongs to the universal stress protein A family.</text>
</comment>
<proteinExistence type="inferred from homology"/>
<dbReference type="PANTHER" id="PTHR46268">
    <property type="entry name" value="STRESS RESPONSE PROTEIN NHAX"/>
    <property type="match status" value="1"/>
</dbReference>
<gene>
    <name evidence="3" type="ORF">LCGC14_0189970</name>
</gene>
<dbReference type="PRINTS" id="PR01438">
    <property type="entry name" value="UNVRSLSTRESS"/>
</dbReference>
<dbReference type="InterPro" id="IPR006016">
    <property type="entry name" value="UspA"/>
</dbReference>
<dbReference type="SUPFAM" id="SSF52402">
    <property type="entry name" value="Adenine nucleotide alpha hydrolases-like"/>
    <property type="match status" value="2"/>
</dbReference>
<dbReference type="Pfam" id="PF00582">
    <property type="entry name" value="Usp"/>
    <property type="match status" value="1"/>
</dbReference>
<organism evidence="3">
    <name type="scientific">marine sediment metagenome</name>
    <dbReference type="NCBI Taxonomy" id="412755"/>
    <lineage>
        <taxon>unclassified sequences</taxon>
        <taxon>metagenomes</taxon>
        <taxon>ecological metagenomes</taxon>
    </lineage>
</organism>
<evidence type="ECO:0000313" key="3">
    <source>
        <dbReference type="EMBL" id="KKN94173.1"/>
    </source>
</evidence>
<dbReference type="EMBL" id="LAZR01000080">
    <property type="protein sequence ID" value="KKN94173.1"/>
    <property type="molecule type" value="Genomic_DNA"/>
</dbReference>